<protein>
    <recommendedName>
        <fullName evidence="4">LPS-assembly lipoprotein</fullName>
    </recommendedName>
</protein>
<dbReference type="EMBL" id="SACP01000002">
    <property type="protein sequence ID" value="RVU21156.1"/>
    <property type="molecule type" value="Genomic_DNA"/>
</dbReference>
<dbReference type="AlphaFoldDB" id="A0A3S2YWT5"/>
<dbReference type="Proteomes" id="UP000286997">
    <property type="component" value="Unassembled WGS sequence"/>
</dbReference>
<sequence length="179" mass="18816">MARSTATIAARLALAGTLALSLSACFRPLYGPTPSGVPLAAMLASIQVDPAQTAAGQERLGHYLRSELVFDLDGAGQSAEKRYRLTLVASEQVQTPIVSSITGRAESATLIGTATYRVVTLDGSRILTEGVAQGSATYDRSVQRFASVRAAREAEIRLAKVLADQIKTRVSAILATQAP</sequence>
<dbReference type="InterPro" id="IPR007485">
    <property type="entry name" value="LPS_assembly_LptE"/>
</dbReference>
<accession>A0A3S2YWT5</accession>
<dbReference type="Gene3D" id="3.30.160.150">
    <property type="entry name" value="Lipoprotein like domain"/>
    <property type="match status" value="1"/>
</dbReference>
<feature type="chain" id="PRO_5018589171" description="LPS-assembly lipoprotein" evidence="1">
    <location>
        <begin position="25"/>
        <end position="179"/>
    </location>
</feature>
<comment type="caution">
    <text evidence="2">The sequence shown here is derived from an EMBL/GenBank/DDBJ whole genome shotgun (WGS) entry which is preliminary data.</text>
</comment>
<name>A0A3S2YWT5_9HYPH</name>
<dbReference type="Pfam" id="PF04390">
    <property type="entry name" value="LptE"/>
    <property type="match status" value="1"/>
</dbReference>
<dbReference type="GO" id="GO:0043165">
    <property type="term" value="P:Gram-negative-bacterium-type cell outer membrane assembly"/>
    <property type="evidence" value="ECO:0007669"/>
    <property type="project" value="InterPro"/>
</dbReference>
<keyword evidence="1" id="KW-0732">Signal</keyword>
<dbReference type="RefSeq" id="WP_127727375.1">
    <property type="nucleotide sequence ID" value="NZ_SACP01000002.1"/>
</dbReference>
<feature type="signal peptide" evidence="1">
    <location>
        <begin position="1"/>
        <end position="24"/>
    </location>
</feature>
<dbReference type="GO" id="GO:0019867">
    <property type="term" value="C:outer membrane"/>
    <property type="evidence" value="ECO:0007669"/>
    <property type="project" value="InterPro"/>
</dbReference>
<proteinExistence type="predicted"/>
<evidence type="ECO:0000313" key="3">
    <source>
        <dbReference type="Proteomes" id="UP000286997"/>
    </source>
</evidence>
<reference evidence="2 3" key="1">
    <citation type="submission" date="2019-01" db="EMBL/GenBank/DDBJ databases">
        <authorList>
            <person name="Chen W.-M."/>
        </authorList>
    </citation>
    <scope>NUCLEOTIDE SEQUENCE [LARGE SCALE GENOMIC DNA]</scope>
    <source>
        <strain evidence="2 3">TER-1</strain>
    </source>
</reference>
<dbReference type="PROSITE" id="PS51257">
    <property type="entry name" value="PROKAR_LIPOPROTEIN"/>
    <property type="match status" value="1"/>
</dbReference>
<gene>
    <name evidence="2" type="ORF">EOE48_03405</name>
</gene>
<organism evidence="2 3">
    <name type="scientific">Methylobacterium oryzihabitans</name>
    <dbReference type="NCBI Taxonomy" id="2499852"/>
    <lineage>
        <taxon>Bacteria</taxon>
        <taxon>Pseudomonadati</taxon>
        <taxon>Pseudomonadota</taxon>
        <taxon>Alphaproteobacteria</taxon>
        <taxon>Hyphomicrobiales</taxon>
        <taxon>Methylobacteriaceae</taxon>
        <taxon>Methylobacterium</taxon>
    </lineage>
</organism>
<keyword evidence="3" id="KW-1185">Reference proteome</keyword>
<evidence type="ECO:0000313" key="2">
    <source>
        <dbReference type="EMBL" id="RVU21156.1"/>
    </source>
</evidence>
<dbReference type="OrthoDB" id="7678210at2"/>
<evidence type="ECO:0008006" key="4">
    <source>
        <dbReference type="Google" id="ProtNLM"/>
    </source>
</evidence>
<evidence type="ECO:0000256" key="1">
    <source>
        <dbReference type="SAM" id="SignalP"/>
    </source>
</evidence>